<keyword evidence="3" id="KW-1185">Reference proteome</keyword>
<sequence length="168" mass="16951">MSRPRISSFFSATFTLPKIVSASSTSSVGGSSVIDRKIAAGVEFTVMNGAWTVSCNTSSSRDFPHAFVGATIASRGACCHAGCRCDAAIHNVIASNASGLGATTYRATADRSSSSNPAPSPTGWSPTGRSGPQVWSAGPRLGPPVPSGRSAAAWSEPAGPPASSPPVR</sequence>
<reference evidence="2" key="1">
    <citation type="submission" date="2021-05" db="EMBL/GenBank/DDBJ databases">
        <authorList>
            <person name="Arsene-Ploetze F."/>
        </authorList>
    </citation>
    <scope>NUCLEOTIDE SEQUENCE</scope>
    <source>
        <strain evidence="2">DSM 42138</strain>
    </source>
</reference>
<organism evidence="2 3">
    <name type="scientific">Actinacidiphila cocklensis</name>
    <dbReference type="NCBI Taxonomy" id="887465"/>
    <lineage>
        <taxon>Bacteria</taxon>
        <taxon>Bacillati</taxon>
        <taxon>Actinomycetota</taxon>
        <taxon>Actinomycetes</taxon>
        <taxon>Kitasatosporales</taxon>
        <taxon>Streptomycetaceae</taxon>
        <taxon>Actinacidiphila</taxon>
    </lineage>
</organism>
<feature type="region of interest" description="Disordered" evidence="1">
    <location>
        <begin position="108"/>
        <end position="168"/>
    </location>
</feature>
<accession>A0A9W4GVQ9</accession>
<feature type="compositionally biased region" description="Pro residues" evidence="1">
    <location>
        <begin position="158"/>
        <end position="168"/>
    </location>
</feature>
<gene>
    <name evidence="2" type="ORF">SCOCK_70215</name>
</gene>
<dbReference type="Proteomes" id="UP001152519">
    <property type="component" value="Unassembled WGS sequence"/>
</dbReference>
<evidence type="ECO:0000256" key="1">
    <source>
        <dbReference type="SAM" id="MobiDB-lite"/>
    </source>
</evidence>
<evidence type="ECO:0000313" key="2">
    <source>
        <dbReference type="EMBL" id="CAG6398531.1"/>
    </source>
</evidence>
<comment type="caution">
    <text evidence="2">The sequence shown here is derived from an EMBL/GenBank/DDBJ whole genome shotgun (WGS) entry which is preliminary data.</text>
</comment>
<protein>
    <submittedName>
        <fullName evidence="2">Uncharacterized protein</fullName>
    </submittedName>
</protein>
<dbReference type="AlphaFoldDB" id="A0A9W4GVQ9"/>
<dbReference type="EMBL" id="CAJSLV010000103">
    <property type="protein sequence ID" value="CAG6398531.1"/>
    <property type="molecule type" value="Genomic_DNA"/>
</dbReference>
<evidence type="ECO:0000313" key="3">
    <source>
        <dbReference type="Proteomes" id="UP001152519"/>
    </source>
</evidence>
<name>A0A9W4GVQ9_9ACTN</name>
<feature type="compositionally biased region" description="Polar residues" evidence="1">
    <location>
        <begin position="110"/>
        <end position="130"/>
    </location>
</feature>
<proteinExistence type="predicted"/>